<name>A0A158R957_TAEAS</name>
<dbReference type="AlphaFoldDB" id="A0A158R957"/>
<dbReference type="WBParaSite" id="TASK_0000669301-mRNA-1">
    <property type="protein sequence ID" value="TASK_0000669301-mRNA-1"/>
    <property type="gene ID" value="TASK_0000669301"/>
</dbReference>
<sequence>LFTDCVIAYGDRLQQSVCQLKSAMESIPDIIPFSSINQTETQQKIEGDTLKSLALAIGVQIYLGNDDFAGDESNQTLLAAFSRALNSLYFLLPLELVWKMFSREKAPAEILQGMLILTRRILKKGFPHAELVECGAMCWSKATAYSHALIDTNIRKVFRITIPLIIDTLLRAKNRTNFLEEQGHASIHDETIRNLLDPFDSKTFSLNLTQLTAYVIATGCLSFSDKALEIADHSFYPECERFWSLILGGISRVPVSCLLIETLLHRISGLQTTLLLGVQGFPELLLLGEPAWTALAQKITYHCHSHERLTNLDLIGRLPVNYEFLSIIWSVWFPLLRDLDQQNVVRRLSETFENGYKSLELSRSALDGEAALEVSEESSQSIGAERLASFVAEQLITLPVKLEVPVSTLFFKSDAFRVNFLRMVTLVVRLKSLFLNRTCLNRFVEIVVCLLTDSRCEASGNVLDLLRVLNTCLLMTDEIGLSQVTPHIVERICATKASWMYAQRSTTKTTSCLLLEEVCVLGTLLMFGEGSSGLYMNITPFKTKDAEEFYCPIFAIPDVLLRAIRGETPAIVSHRACCSATLLLLHAPRGLQMGPWPSHEESLNCSFYLQLLTALYSNLMDATLKPFWIIISSLFGRTLNQGSEEMIKANAPKEGPLFGDSIWNDIIIENFQLEELDNENLPCSSFLLAFLAELLENTSGLVVTDVDEKLLQELVIFYAQQPANPAPPGSPYASLQRIVDNIMKFVESNDLVAQRISLLPSLSSVSSCAVHMAHCSPEGRGCRVDAHAIRAIVSLQQLTKVY</sequence>
<proteinExistence type="predicted"/>
<evidence type="ECO:0000313" key="1">
    <source>
        <dbReference type="WBParaSite" id="TASK_0000669301-mRNA-1"/>
    </source>
</evidence>
<reference evidence="1" key="1">
    <citation type="submission" date="2016-04" db="UniProtKB">
        <authorList>
            <consortium name="WormBaseParasite"/>
        </authorList>
    </citation>
    <scope>IDENTIFICATION</scope>
</reference>
<protein>
    <submittedName>
        <fullName evidence="1">Protein MON2 homolog</fullName>
    </submittedName>
</protein>
<accession>A0A158R957</accession>
<organism evidence="1">
    <name type="scientific">Taenia asiatica</name>
    <name type="common">Asian tapeworm</name>
    <dbReference type="NCBI Taxonomy" id="60517"/>
    <lineage>
        <taxon>Eukaryota</taxon>
        <taxon>Metazoa</taxon>
        <taxon>Spiralia</taxon>
        <taxon>Lophotrochozoa</taxon>
        <taxon>Platyhelminthes</taxon>
        <taxon>Cestoda</taxon>
        <taxon>Eucestoda</taxon>
        <taxon>Cyclophyllidea</taxon>
        <taxon>Taeniidae</taxon>
        <taxon>Taenia</taxon>
    </lineage>
</organism>